<keyword evidence="3" id="KW-0964">Secreted</keyword>
<dbReference type="GO" id="GO:0016020">
    <property type="term" value="C:membrane"/>
    <property type="evidence" value="ECO:0007669"/>
    <property type="project" value="TreeGrafter"/>
</dbReference>
<dbReference type="EMBL" id="CADEAL010003391">
    <property type="protein sequence ID" value="CAB1444499.1"/>
    <property type="molecule type" value="Genomic_DNA"/>
</dbReference>
<organism evidence="11 12">
    <name type="scientific">Pleuronectes platessa</name>
    <name type="common">European plaice</name>
    <dbReference type="NCBI Taxonomy" id="8262"/>
    <lineage>
        <taxon>Eukaryota</taxon>
        <taxon>Metazoa</taxon>
        <taxon>Chordata</taxon>
        <taxon>Craniata</taxon>
        <taxon>Vertebrata</taxon>
        <taxon>Euteleostomi</taxon>
        <taxon>Actinopterygii</taxon>
        <taxon>Neopterygii</taxon>
        <taxon>Teleostei</taxon>
        <taxon>Neoteleostei</taxon>
        <taxon>Acanthomorphata</taxon>
        <taxon>Carangaria</taxon>
        <taxon>Pleuronectiformes</taxon>
        <taxon>Pleuronectoidei</taxon>
        <taxon>Pleuronectidae</taxon>
        <taxon>Pleuronectes</taxon>
    </lineage>
</organism>
<dbReference type="PANTHER" id="PTHR45828">
    <property type="entry name" value="CYTOCHROME B561/FERRIC REDUCTASE TRANSMEMBRANE"/>
    <property type="match status" value="1"/>
</dbReference>
<evidence type="ECO:0000256" key="2">
    <source>
        <dbReference type="ARBA" id="ARBA00008501"/>
    </source>
</evidence>
<protein>
    <recommendedName>
        <fullName evidence="10">Reelin domain-containing protein</fullName>
    </recommendedName>
</protein>
<keyword evidence="6" id="KW-0732">Signal</keyword>
<comment type="subcellular location">
    <subcellularLocation>
        <location evidence="1">Secreted</location>
    </subcellularLocation>
</comment>
<dbReference type="Gene3D" id="2.60.40.4060">
    <property type="entry name" value="Reeler domain"/>
    <property type="match status" value="1"/>
</dbReference>
<dbReference type="PANTHER" id="PTHR45828:SF9">
    <property type="entry name" value="CELL WALL INTEGRITY AND STRESS RESPONSE COMPONENT 4-LIKE-RELATED"/>
    <property type="match status" value="1"/>
</dbReference>
<name>A0A9N7V2X2_PLEPL</name>
<feature type="transmembrane region" description="Helical" evidence="9">
    <location>
        <begin position="191"/>
        <end position="210"/>
    </location>
</feature>
<accession>A0A9N7V2X2</accession>
<evidence type="ECO:0000256" key="8">
    <source>
        <dbReference type="ARBA" id="ARBA00023022"/>
    </source>
</evidence>
<keyword evidence="4" id="KW-0929">Antimicrobial</keyword>
<dbReference type="GO" id="GO:0045087">
    <property type="term" value="P:innate immune response"/>
    <property type="evidence" value="ECO:0007669"/>
    <property type="project" value="UniProtKB-KW"/>
</dbReference>
<feature type="transmembrane region" description="Helical" evidence="9">
    <location>
        <begin position="317"/>
        <end position="340"/>
    </location>
</feature>
<keyword evidence="12" id="KW-1185">Reference proteome</keyword>
<dbReference type="AlphaFoldDB" id="A0A9N7V2X2"/>
<evidence type="ECO:0000256" key="5">
    <source>
        <dbReference type="ARBA" id="ARBA00022588"/>
    </source>
</evidence>
<feature type="transmembrane region" description="Helical" evidence="9">
    <location>
        <begin position="249"/>
        <end position="275"/>
    </location>
</feature>
<dbReference type="Proteomes" id="UP001153269">
    <property type="component" value="Unassembled WGS sequence"/>
</dbReference>
<feature type="domain" description="Reelin" evidence="10">
    <location>
        <begin position="1"/>
        <end position="172"/>
    </location>
</feature>
<evidence type="ECO:0000256" key="1">
    <source>
        <dbReference type="ARBA" id="ARBA00004613"/>
    </source>
</evidence>
<dbReference type="PROSITE" id="PS51019">
    <property type="entry name" value="REELIN"/>
    <property type="match status" value="1"/>
</dbReference>
<evidence type="ECO:0000256" key="3">
    <source>
        <dbReference type="ARBA" id="ARBA00022525"/>
    </source>
</evidence>
<reference evidence="11" key="1">
    <citation type="submission" date="2020-03" db="EMBL/GenBank/DDBJ databases">
        <authorList>
            <person name="Weist P."/>
        </authorList>
    </citation>
    <scope>NUCLEOTIDE SEQUENCE</scope>
</reference>
<sequence length="392" mass="43503">MVLGFASRPFPQSCGSMLPEHVGFGEEPVSPQTTEPPFEIQYERGNDDEPITVILKSKQSTQFKGFMLEARERGKVDEGVPVGQFIILNPANTKLMTCNQLEGSSVTQANNQKKTLIKVNWTAQGADLDIAFRATFVQTLETFWDRVDVNVTSASNELSTPKPSPAISTTESHTGTITTVPHSLTREARSIILMCTNCFVEILIMMVILLDGYICLAIDKWFNISSSVFCAGVEIAALVLIFVGEFYDVTLAALVCVVTVINLIELIIASLPLIWDLQKWKCDIAVTVCSLLQVFFTIAIMYVGVLKLDSCGPTWLVSWPLIVLITYTLWINLFIAWAIIFRKTILRKLEKWEQNEGWNIWAARMSVIGVPVIIVVGNISFTVAIIVGIAKC</sequence>
<comment type="caution">
    <text evidence="11">The sequence shown here is derived from an EMBL/GenBank/DDBJ whole genome shotgun (WGS) entry which is preliminary data.</text>
</comment>
<evidence type="ECO:0000256" key="7">
    <source>
        <dbReference type="ARBA" id="ARBA00022859"/>
    </source>
</evidence>
<feature type="transmembrane region" description="Helical" evidence="9">
    <location>
        <begin position="361"/>
        <end position="390"/>
    </location>
</feature>
<dbReference type="Pfam" id="PF02014">
    <property type="entry name" value="Reeler"/>
    <property type="match status" value="1"/>
</dbReference>
<keyword evidence="8" id="KW-0044">Antibiotic</keyword>
<evidence type="ECO:0000256" key="4">
    <source>
        <dbReference type="ARBA" id="ARBA00022529"/>
    </source>
</evidence>
<dbReference type="InterPro" id="IPR002861">
    <property type="entry name" value="Reeler_dom"/>
</dbReference>
<keyword evidence="9" id="KW-0472">Membrane</keyword>
<dbReference type="GO" id="GO:0005576">
    <property type="term" value="C:extracellular region"/>
    <property type="evidence" value="ECO:0007669"/>
    <property type="project" value="UniProtKB-SubCell"/>
</dbReference>
<proteinExistence type="inferred from homology"/>
<evidence type="ECO:0000313" key="12">
    <source>
        <dbReference type="Proteomes" id="UP001153269"/>
    </source>
</evidence>
<gene>
    <name evidence="11" type="ORF">PLEPLA_LOCUS32215</name>
</gene>
<dbReference type="InterPro" id="IPR042307">
    <property type="entry name" value="Reeler_sf"/>
</dbReference>
<feature type="transmembrane region" description="Helical" evidence="9">
    <location>
        <begin position="284"/>
        <end position="305"/>
    </location>
</feature>
<comment type="similarity">
    <text evidence="2">Belongs to the insect defense protein family.</text>
</comment>
<feature type="transmembrane region" description="Helical" evidence="9">
    <location>
        <begin position="222"/>
        <end position="243"/>
    </location>
</feature>
<evidence type="ECO:0000259" key="10">
    <source>
        <dbReference type="PROSITE" id="PS51019"/>
    </source>
</evidence>
<dbReference type="GO" id="GO:0042742">
    <property type="term" value="P:defense response to bacterium"/>
    <property type="evidence" value="ECO:0007669"/>
    <property type="project" value="UniProtKB-KW"/>
</dbReference>
<evidence type="ECO:0000256" key="9">
    <source>
        <dbReference type="SAM" id="Phobius"/>
    </source>
</evidence>
<keyword evidence="9" id="KW-0812">Transmembrane</keyword>
<keyword evidence="7" id="KW-0391">Immunity</keyword>
<keyword evidence="9" id="KW-1133">Transmembrane helix</keyword>
<dbReference type="InterPro" id="IPR051237">
    <property type="entry name" value="Ferric-chelate_Red/DefProt"/>
</dbReference>
<evidence type="ECO:0000256" key="6">
    <source>
        <dbReference type="ARBA" id="ARBA00022729"/>
    </source>
</evidence>
<keyword evidence="5" id="KW-0399">Innate immunity</keyword>
<evidence type="ECO:0000313" key="11">
    <source>
        <dbReference type="EMBL" id="CAB1444499.1"/>
    </source>
</evidence>
<dbReference type="CDD" id="cd08544">
    <property type="entry name" value="Reeler"/>
    <property type="match status" value="1"/>
</dbReference>